<dbReference type="PROSITE" id="PS50995">
    <property type="entry name" value="HTH_MARR_2"/>
    <property type="match status" value="1"/>
</dbReference>
<dbReference type="STRING" id="683228.GA0070617_3206"/>
<dbReference type="AlphaFoldDB" id="A0A1C6UQM4"/>
<evidence type="ECO:0000313" key="6">
    <source>
        <dbReference type="Proteomes" id="UP000198937"/>
    </source>
</evidence>
<dbReference type="GO" id="GO:0006950">
    <property type="term" value="P:response to stress"/>
    <property type="evidence" value="ECO:0007669"/>
    <property type="project" value="TreeGrafter"/>
</dbReference>
<evidence type="ECO:0000259" key="4">
    <source>
        <dbReference type="PROSITE" id="PS50995"/>
    </source>
</evidence>
<protein>
    <submittedName>
        <fullName evidence="5">Transcriptional regulator, MarR family</fullName>
    </submittedName>
</protein>
<keyword evidence="1" id="KW-0805">Transcription regulation</keyword>
<dbReference type="Proteomes" id="UP000198937">
    <property type="component" value="Unassembled WGS sequence"/>
</dbReference>
<evidence type="ECO:0000256" key="2">
    <source>
        <dbReference type="ARBA" id="ARBA00023125"/>
    </source>
</evidence>
<accession>A0A1C6UQM4</accession>
<dbReference type="PROSITE" id="PS01117">
    <property type="entry name" value="HTH_MARR_1"/>
    <property type="match status" value="1"/>
</dbReference>
<dbReference type="InterPro" id="IPR039422">
    <property type="entry name" value="MarR/SlyA-like"/>
</dbReference>
<reference evidence="5 6" key="1">
    <citation type="submission" date="2016-06" db="EMBL/GenBank/DDBJ databases">
        <authorList>
            <person name="Kjaerup R.B."/>
            <person name="Dalgaard T.S."/>
            <person name="Juul-Madsen H.R."/>
        </authorList>
    </citation>
    <scope>NUCLEOTIDE SEQUENCE [LARGE SCALE GENOMIC DNA]</scope>
    <source>
        <strain evidence="5 6">DSM 45577</strain>
    </source>
</reference>
<gene>
    <name evidence="5" type="ORF">GA0070617_3206</name>
</gene>
<dbReference type="InterPro" id="IPR023187">
    <property type="entry name" value="Tscrpt_reg_MarR-type_CS"/>
</dbReference>
<dbReference type="InterPro" id="IPR036388">
    <property type="entry name" value="WH-like_DNA-bd_sf"/>
</dbReference>
<dbReference type="InterPro" id="IPR000835">
    <property type="entry name" value="HTH_MarR-typ"/>
</dbReference>
<dbReference type="InterPro" id="IPR011991">
    <property type="entry name" value="ArsR-like_HTH"/>
</dbReference>
<sequence>MRAVIELSVENERDDRRGHRVERPPNLAVAIEAAAEALVGVLESAVTRHDLTVSPTQLRVLALISTRPELNVNRLAELLDVVPSSASRLCDRLEATGLVRRVADPRDRREVRLVPTAAAETLLGEVKQRRHRAVQAVLDRMPGRAQHELLLALLAFGQAVEVPAAAPENTARTA</sequence>
<feature type="domain" description="HTH marR-type" evidence="4">
    <location>
        <begin position="24"/>
        <end position="159"/>
    </location>
</feature>
<dbReference type="PANTHER" id="PTHR33164:SF94">
    <property type="entry name" value="TRANSCRIPTIONAL REGULATORY PROTEIN-RELATED"/>
    <property type="match status" value="1"/>
</dbReference>
<dbReference type="InterPro" id="IPR036390">
    <property type="entry name" value="WH_DNA-bd_sf"/>
</dbReference>
<evidence type="ECO:0000313" key="5">
    <source>
        <dbReference type="EMBL" id="SCL56322.1"/>
    </source>
</evidence>
<dbReference type="Gene3D" id="1.10.10.10">
    <property type="entry name" value="Winged helix-like DNA-binding domain superfamily/Winged helix DNA-binding domain"/>
    <property type="match status" value="1"/>
</dbReference>
<evidence type="ECO:0000256" key="3">
    <source>
        <dbReference type="ARBA" id="ARBA00023163"/>
    </source>
</evidence>
<dbReference type="GO" id="GO:0003700">
    <property type="term" value="F:DNA-binding transcription factor activity"/>
    <property type="evidence" value="ECO:0007669"/>
    <property type="project" value="InterPro"/>
</dbReference>
<dbReference type="PANTHER" id="PTHR33164">
    <property type="entry name" value="TRANSCRIPTIONAL REGULATOR, MARR FAMILY"/>
    <property type="match status" value="1"/>
</dbReference>
<keyword evidence="2" id="KW-0238">DNA-binding</keyword>
<name>A0A1C6UQM4_9ACTN</name>
<dbReference type="Pfam" id="PF01047">
    <property type="entry name" value="MarR"/>
    <property type="match status" value="1"/>
</dbReference>
<dbReference type="EMBL" id="FMIA01000002">
    <property type="protein sequence ID" value="SCL56322.1"/>
    <property type="molecule type" value="Genomic_DNA"/>
</dbReference>
<dbReference type="SMART" id="SM00347">
    <property type="entry name" value="HTH_MARR"/>
    <property type="match status" value="1"/>
</dbReference>
<evidence type="ECO:0000256" key="1">
    <source>
        <dbReference type="ARBA" id="ARBA00023015"/>
    </source>
</evidence>
<organism evidence="5 6">
    <name type="scientific">Micromonospora yangpuensis</name>
    <dbReference type="NCBI Taxonomy" id="683228"/>
    <lineage>
        <taxon>Bacteria</taxon>
        <taxon>Bacillati</taxon>
        <taxon>Actinomycetota</taxon>
        <taxon>Actinomycetes</taxon>
        <taxon>Micromonosporales</taxon>
        <taxon>Micromonosporaceae</taxon>
        <taxon>Micromonospora</taxon>
    </lineage>
</organism>
<keyword evidence="6" id="KW-1185">Reference proteome</keyword>
<proteinExistence type="predicted"/>
<keyword evidence="3" id="KW-0804">Transcription</keyword>
<dbReference type="CDD" id="cd00090">
    <property type="entry name" value="HTH_ARSR"/>
    <property type="match status" value="1"/>
</dbReference>
<dbReference type="SUPFAM" id="SSF46785">
    <property type="entry name" value="Winged helix' DNA-binding domain"/>
    <property type="match status" value="1"/>
</dbReference>
<dbReference type="GO" id="GO:0003677">
    <property type="term" value="F:DNA binding"/>
    <property type="evidence" value="ECO:0007669"/>
    <property type="project" value="UniProtKB-KW"/>
</dbReference>